<dbReference type="InterPro" id="IPR036188">
    <property type="entry name" value="FAD/NAD-bd_sf"/>
</dbReference>
<dbReference type="RefSeq" id="WP_378270065.1">
    <property type="nucleotide sequence ID" value="NZ_JBHUKR010000021.1"/>
</dbReference>
<protein>
    <recommendedName>
        <fullName evidence="3">FAD binding domain-containing protein</fullName>
    </recommendedName>
</protein>
<dbReference type="EMBL" id="JBHUKR010000021">
    <property type="protein sequence ID" value="MFD2420875.1"/>
    <property type="molecule type" value="Genomic_DNA"/>
</dbReference>
<dbReference type="Gene3D" id="3.50.50.60">
    <property type="entry name" value="FAD/NAD(P)-binding domain"/>
    <property type="match status" value="1"/>
</dbReference>
<evidence type="ECO:0000313" key="1">
    <source>
        <dbReference type="EMBL" id="MFD2420875.1"/>
    </source>
</evidence>
<gene>
    <name evidence="1" type="ORF">ACFSXZ_31550</name>
</gene>
<dbReference type="Proteomes" id="UP001597417">
    <property type="component" value="Unassembled WGS sequence"/>
</dbReference>
<dbReference type="Pfam" id="PF21274">
    <property type="entry name" value="Rng_hyd_C"/>
    <property type="match status" value="1"/>
</dbReference>
<proteinExistence type="predicted"/>
<dbReference type="Gene3D" id="3.40.30.120">
    <property type="match status" value="1"/>
</dbReference>
<name>A0ABW5G1Q3_9PSEU</name>
<accession>A0ABW5G1Q3</accession>
<organism evidence="1 2">
    <name type="scientific">Amycolatopsis pigmentata</name>
    <dbReference type="NCBI Taxonomy" id="450801"/>
    <lineage>
        <taxon>Bacteria</taxon>
        <taxon>Bacillati</taxon>
        <taxon>Actinomycetota</taxon>
        <taxon>Actinomycetes</taxon>
        <taxon>Pseudonocardiales</taxon>
        <taxon>Pseudonocardiaceae</taxon>
        <taxon>Amycolatopsis</taxon>
    </lineage>
</organism>
<sequence>MRGIATPQVLDSYHTERHAAGAHVLANTQAQVHLGEAGPGPLVDLLTRVATHPGGNRAFAETITGLDTRYETHPVGTHPWLGRLVPNLALSTSAGDTDVATLLATGRWLLLDLSGKHDLREVAVGWSDRVDIVDATCPDQSELRAILLRPDGHTAWLSTAGPDGLHEALQHWHGPANVAAAV</sequence>
<evidence type="ECO:0008006" key="3">
    <source>
        <dbReference type="Google" id="ProtNLM"/>
    </source>
</evidence>
<evidence type="ECO:0000313" key="2">
    <source>
        <dbReference type="Proteomes" id="UP001597417"/>
    </source>
</evidence>
<reference evidence="2" key="1">
    <citation type="journal article" date="2019" name="Int. J. Syst. Evol. Microbiol.">
        <title>The Global Catalogue of Microorganisms (GCM) 10K type strain sequencing project: providing services to taxonomists for standard genome sequencing and annotation.</title>
        <authorList>
            <consortium name="The Broad Institute Genomics Platform"/>
            <consortium name="The Broad Institute Genome Sequencing Center for Infectious Disease"/>
            <person name="Wu L."/>
            <person name="Ma J."/>
        </authorList>
    </citation>
    <scope>NUCLEOTIDE SEQUENCE [LARGE SCALE GENOMIC DNA]</scope>
    <source>
        <strain evidence="2">CGMCC 4.7645</strain>
    </source>
</reference>
<keyword evidence="2" id="KW-1185">Reference proteome</keyword>
<comment type="caution">
    <text evidence="1">The sequence shown here is derived from an EMBL/GenBank/DDBJ whole genome shotgun (WGS) entry which is preliminary data.</text>
</comment>